<comment type="caution">
    <text evidence="1">The sequence shown here is derived from an EMBL/GenBank/DDBJ whole genome shotgun (WGS) entry which is preliminary data.</text>
</comment>
<evidence type="ECO:0000313" key="1">
    <source>
        <dbReference type="EMBL" id="TGN30305.1"/>
    </source>
</evidence>
<accession>A0A4Z1C3D3</accession>
<evidence type="ECO:0000313" key="2">
    <source>
        <dbReference type="Proteomes" id="UP000297998"/>
    </source>
</evidence>
<name>A0A4Z1C3D3_9FLAO</name>
<dbReference type="OrthoDB" id="1377352at2"/>
<protein>
    <submittedName>
        <fullName evidence="1">Uncharacterized protein</fullName>
    </submittedName>
</protein>
<gene>
    <name evidence="1" type="ORF">E4J94_01680</name>
</gene>
<proteinExistence type="predicted"/>
<dbReference type="AlphaFoldDB" id="A0A4Z1C3D3"/>
<organism evidence="1 2">
    <name type="scientific">Empedobacter tilapiae</name>
    <dbReference type="NCBI Taxonomy" id="2491114"/>
    <lineage>
        <taxon>Bacteria</taxon>
        <taxon>Pseudomonadati</taxon>
        <taxon>Bacteroidota</taxon>
        <taxon>Flavobacteriia</taxon>
        <taxon>Flavobacteriales</taxon>
        <taxon>Weeksellaceae</taxon>
        <taxon>Empedobacter</taxon>
    </lineage>
</organism>
<dbReference type="EMBL" id="SRPE01000001">
    <property type="protein sequence ID" value="TGN30305.1"/>
    <property type="molecule type" value="Genomic_DNA"/>
</dbReference>
<sequence length="604" mass="65966">MKKIYAFVLILIFTSINSIGQVGINTDQPNMNTLLHVSEKQNETDPSNQNKLKGILIPRLTEIERDLLTYEDPLTNPKVLKLFQTDNSLLIYNTTEDCYNYWNYLEQEWKSLCGKLGKAEFSFDCAQVQVRGTYIEGKELTTSNFLNIPIIVTKPGEYVITATTENGYSFTTSGTFLNIGNYTVQVQGQGTPLAVQKDNLSISANGIDINCTPPVQVEVLTAAATYTIGCKSIKVNGVYKSGVPLTSTNTITVPVTVTNLGSWEMKTNTVDGISFNGSGTFTTTGTQYVTLNGTGTPTSVDLKTLTLIHNSDGLENSSCQFKVRIVIPKKRVLGIGLATTYGYNISNNRPSRTLLEKNTNFGTLENSVVAYEGWDEFINGSNNPSATQLQSWLLGPNPIDIVVIGYSYNMNQAEADVFLEYLKQGGVLIAHTEGASGNQIMMRTIFNDPTLTQQTTGGTGDGRTYTLPIFDDPIVNGPFGDLRGKVWGDDATDAVYFTNIPTGDIVPYSNAMNANNNTGAVANSITAFRHKTFNFIWIGEGGFTSQSGDATAISSNIICPFILDSNDFPVAKTTYARPVYNSVFFANTMAWAIEQAEFNGINTK</sequence>
<reference evidence="1 2" key="1">
    <citation type="submission" date="2019-03" db="EMBL/GenBank/DDBJ databases">
        <title>Empedobacter tilapiae sp. nov., isolated from an intestine of Nile tilapia Oreochromis niloticus.</title>
        <authorList>
            <person name="Kim Y.-O."/>
            <person name="Yoon J.-H."/>
        </authorList>
    </citation>
    <scope>NUCLEOTIDE SEQUENCE [LARGE SCALE GENOMIC DNA]</scope>
    <source>
        <strain evidence="1 2">MRS2</strain>
    </source>
</reference>
<keyword evidence="2" id="KW-1185">Reference proteome</keyword>
<dbReference type="RefSeq" id="WP_135834164.1">
    <property type="nucleotide sequence ID" value="NZ_CAUQWU010000013.1"/>
</dbReference>
<dbReference type="Proteomes" id="UP000297998">
    <property type="component" value="Unassembled WGS sequence"/>
</dbReference>